<dbReference type="InterPro" id="IPR016155">
    <property type="entry name" value="Mopterin_synth/thiamin_S_b"/>
</dbReference>
<evidence type="ECO:0000313" key="2">
    <source>
        <dbReference type="Proteomes" id="UP001169760"/>
    </source>
</evidence>
<dbReference type="InterPro" id="IPR003749">
    <property type="entry name" value="ThiS/MoaD-like"/>
</dbReference>
<dbReference type="Gene3D" id="3.10.20.30">
    <property type="match status" value="1"/>
</dbReference>
<proteinExistence type="predicted"/>
<evidence type="ECO:0000313" key="1">
    <source>
        <dbReference type="EMBL" id="MDO6421878.1"/>
    </source>
</evidence>
<protein>
    <submittedName>
        <fullName evidence="1">Sulfur carrier protein ThiS</fullName>
    </submittedName>
</protein>
<dbReference type="AlphaFoldDB" id="A0AAW7X2K7"/>
<comment type="caution">
    <text evidence="1">The sequence shown here is derived from an EMBL/GenBank/DDBJ whole genome shotgun (WGS) entry which is preliminary data.</text>
</comment>
<sequence length="75" mass="7734">MTDSTHNDNIQVSVNGTITQLASQATLASLVQIHNPDGLPVAVAVNDEFVPRSQYTATQLTAGDTIDIVSPVGGG</sequence>
<dbReference type="InterPro" id="IPR010035">
    <property type="entry name" value="Thi_S"/>
</dbReference>
<dbReference type="RefSeq" id="WP_011467937.1">
    <property type="nucleotide sequence ID" value="NZ_JAUOPB010000003.1"/>
</dbReference>
<reference evidence="1" key="1">
    <citation type="submission" date="2023-07" db="EMBL/GenBank/DDBJ databases">
        <title>Genome content predicts the carbon catabolic preferences of heterotrophic bacteria.</title>
        <authorList>
            <person name="Gralka M."/>
        </authorList>
    </citation>
    <scope>NUCLEOTIDE SEQUENCE</scope>
    <source>
        <strain evidence="1">I3M17_2</strain>
    </source>
</reference>
<dbReference type="PANTHER" id="PTHR34472:SF1">
    <property type="entry name" value="SULFUR CARRIER PROTEIN THIS"/>
    <property type="match status" value="1"/>
</dbReference>
<dbReference type="EMBL" id="JAUOPB010000003">
    <property type="protein sequence ID" value="MDO6421878.1"/>
    <property type="molecule type" value="Genomic_DNA"/>
</dbReference>
<dbReference type="CDD" id="cd00565">
    <property type="entry name" value="Ubl_ThiS"/>
    <property type="match status" value="1"/>
</dbReference>
<organism evidence="1 2">
    <name type="scientific">Saccharophagus degradans</name>
    <dbReference type="NCBI Taxonomy" id="86304"/>
    <lineage>
        <taxon>Bacteria</taxon>
        <taxon>Pseudomonadati</taxon>
        <taxon>Pseudomonadota</taxon>
        <taxon>Gammaproteobacteria</taxon>
        <taxon>Cellvibrionales</taxon>
        <taxon>Cellvibrionaceae</taxon>
        <taxon>Saccharophagus</taxon>
    </lineage>
</organism>
<dbReference type="Pfam" id="PF02597">
    <property type="entry name" value="ThiS"/>
    <property type="match status" value="1"/>
</dbReference>
<dbReference type="GeneID" id="98613129"/>
<name>A0AAW7X2K7_9GAMM</name>
<dbReference type="SUPFAM" id="SSF54285">
    <property type="entry name" value="MoaD/ThiS"/>
    <property type="match status" value="1"/>
</dbReference>
<dbReference type="Proteomes" id="UP001169760">
    <property type="component" value="Unassembled WGS sequence"/>
</dbReference>
<dbReference type="NCBIfam" id="TIGR01683">
    <property type="entry name" value="thiS"/>
    <property type="match status" value="1"/>
</dbReference>
<dbReference type="InterPro" id="IPR012675">
    <property type="entry name" value="Beta-grasp_dom_sf"/>
</dbReference>
<accession>A0AAW7X2K7</accession>
<dbReference type="PANTHER" id="PTHR34472">
    <property type="entry name" value="SULFUR CARRIER PROTEIN THIS"/>
    <property type="match status" value="1"/>
</dbReference>
<gene>
    <name evidence="1" type="primary">thiS</name>
    <name evidence="1" type="ORF">Q4521_05290</name>
</gene>